<dbReference type="PANTHER" id="PTHR20544:SF0">
    <property type="entry name" value="NUCLEOPROTEIN TPR_MLP1 DOMAIN-CONTAINING PROTEIN"/>
    <property type="match status" value="1"/>
</dbReference>
<feature type="coiled-coil region" evidence="5">
    <location>
        <begin position="901"/>
        <end position="1022"/>
    </location>
</feature>
<comment type="similarity">
    <text evidence="4">Belongs to the CEP135/TSGA10 family.</text>
</comment>
<gene>
    <name evidence="7" type="ORF">Anas_10659</name>
</gene>
<proteinExistence type="inferred from homology"/>
<dbReference type="Gene3D" id="1.10.287.1490">
    <property type="match status" value="1"/>
</dbReference>
<feature type="coiled-coil region" evidence="5">
    <location>
        <begin position="1792"/>
        <end position="1956"/>
    </location>
</feature>
<reference evidence="7 8" key="1">
    <citation type="journal article" date="2019" name="PLoS Biol.">
        <title>Sex chromosomes control vertical transmission of feminizing Wolbachia symbionts in an isopod.</title>
        <authorList>
            <person name="Becking T."/>
            <person name="Chebbi M.A."/>
            <person name="Giraud I."/>
            <person name="Moumen B."/>
            <person name="Laverre T."/>
            <person name="Caubet Y."/>
            <person name="Peccoud J."/>
            <person name="Gilbert C."/>
            <person name="Cordaux R."/>
        </authorList>
    </citation>
    <scope>NUCLEOTIDE SEQUENCE [LARGE SCALE GENOMIC DNA]</scope>
    <source>
        <strain evidence="7">ANa2</strain>
        <tissue evidence="7">Whole body excluding digestive tract and cuticle</tissue>
    </source>
</reference>
<feature type="coiled-coil region" evidence="5">
    <location>
        <begin position="1487"/>
        <end position="1514"/>
    </location>
</feature>
<evidence type="ECO:0008006" key="9">
    <source>
        <dbReference type="Google" id="ProtNLM"/>
    </source>
</evidence>
<dbReference type="GO" id="GO:0005814">
    <property type="term" value="C:centriole"/>
    <property type="evidence" value="ECO:0007669"/>
    <property type="project" value="UniProtKB-SubCell"/>
</dbReference>
<feature type="coiled-coil region" evidence="5">
    <location>
        <begin position="631"/>
        <end position="686"/>
    </location>
</feature>
<comment type="subcellular location">
    <subcellularLocation>
        <location evidence="1">Cytoplasm</location>
        <location evidence="1">Cytoskeleton</location>
        <location evidence="1">Microtubule organizing center</location>
        <location evidence="1">Centrosome</location>
        <location evidence="1">Centriole</location>
    </subcellularLocation>
</comment>
<keyword evidence="5" id="KW-0175">Coiled coil</keyword>
<feature type="coiled-coil region" evidence="5">
    <location>
        <begin position="310"/>
        <end position="365"/>
    </location>
</feature>
<evidence type="ECO:0000256" key="4">
    <source>
        <dbReference type="ARBA" id="ARBA00038123"/>
    </source>
</evidence>
<feature type="region of interest" description="Disordered" evidence="6">
    <location>
        <begin position="43"/>
        <end position="90"/>
    </location>
</feature>
<feature type="compositionally biased region" description="Basic and acidic residues" evidence="6">
    <location>
        <begin position="103"/>
        <end position="114"/>
    </location>
</feature>
<keyword evidence="2" id="KW-0963">Cytoplasm</keyword>
<evidence type="ECO:0000256" key="3">
    <source>
        <dbReference type="ARBA" id="ARBA00023212"/>
    </source>
</evidence>
<keyword evidence="3" id="KW-0206">Cytoskeleton</keyword>
<feature type="coiled-coil region" evidence="5">
    <location>
        <begin position="736"/>
        <end position="784"/>
    </location>
</feature>
<feature type="coiled-coil region" evidence="5">
    <location>
        <begin position="1048"/>
        <end position="1140"/>
    </location>
</feature>
<feature type="compositionally biased region" description="Basic and acidic residues" evidence="6">
    <location>
        <begin position="69"/>
        <end position="90"/>
    </location>
</feature>
<feature type="compositionally biased region" description="Basic residues" evidence="6">
    <location>
        <begin position="43"/>
        <end position="53"/>
    </location>
</feature>
<feature type="region of interest" description="Disordered" evidence="6">
    <location>
        <begin position="103"/>
        <end position="129"/>
    </location>
</feature>
<dbReference type="OrthoDB" id="2441647at2759"/>
<accession>A0A5N5SQS1</accession>
<evidence type="ECO:0000313" key="7">
    <source>
        <dbReference type="EMBL" id="KAB7496138.1"/>
    </source>
</evidence>
<feature type="coiled-coil region" evidence="5">
    <location>
        <begin position="2201"/>
        <end position="2270"/>
    </location>
</feature>
<comment type="caution">
    <text evidence="7">The sequence shown here is derived from an EMBL/GenBank/DDBJ whole genome shotgun (WGS) entry which is preliminary data.</text>
</comment>
<dbReference type="EMBL" id="SEYY01021707">
    <property type="protein sequence ID" value="KAB7496138.1"/>
    <property type="molecule type" value="Genomic_DNA"/>
</dbReference>
<evidence type="ECO:0000256" key="1">
    <source>
        <dbReference type="ARBA" id="ARBA00004114"/>
    </source>
</evidence>
<feature type="coiled-coil region" evidence="5">
    <location>
        <begin position="1319"/>
        <end position="1381"/>
    </location>
</feature>
<name>A0A5N5SQS1_9CRUS</name>
<feature type="coiled-coil region" evidence="5">
    <location>
        <begin position="137"/>
        <end position="180"/>
    </location>
</feature>
<protein>
    <recommendedName>
        <fullName evidence="9">Protein lava lamp</fullName>
    </recommendedName>
</protein>
<evidence type="ECO:0000256" key="5">
    <source>
        <dbReference type="SAM" id="Coils"/>
    </source>
</evidence>
<evidence type="ECO:0000256" key="2">
    <source>
        <dbReference type="ARBA" id="ARBA00022490"/>
    </source>
</evidence>
<feature type="coiled-coil region" evidence="5">
    <location>
        <begin position="1171"/>
        <end position="1205"/>
    </location>
</feature>
<dbReference type="Proteomes" id="UP000326759">
    <property type="component" value="Unassembled WGS sequence"/>
</dbReference>
<organism evidence="7 8">
    <name type="scientific">Armadillidium nasatum</name>
    <dbReference type="NCBI Taxonomy" id="96803"/>
    <lineage>
        <taxon>Eukaryota</taxon>
        <taxon>Metazoa</taxon>
        <taxon>Ecdysozoa</taxon>
        <taxon>Arthropoda</taxon>
        <taxon>Crustacea</taxon>
        <taxon>Multicrustacea</taxon>
        <taxon>Malacostraca</taxon>
        <taxon>Eumalacostraca</taxon>
        <taxon>Peracarida</taxon>
        <taxon>Isopoda</taxon>
        <taxon>Oniscidea</taxon>
        <taxon>Crinocheta</taxon>
        <taxon>Armadillidiidae</taxon>
        <taxon>Armadillidium</taxon>
    </lineage>
</organism>
<feature type="coiled-coil region" evidence="5">
    <location>
        <begin position="2000"/>
        <end position="2172"/>
    </location>
</feature>
<feature type="compositionally biased region" description="Polar residues" evidence="6">
    <location>
        <begin position="115"/>
        <end position="129"/>
    </location>
</feature>
<evidence type="ECO:0000256" key="6">
    <source>
        <dbReference type="SAM" id="MobiDB-lite"/>
    </source>
</evidence>
<feature type="coiled-coil region" evidence="5">
    <location>
        <begin position="2310"/>
        <end position="2378"/>
    </location>
</feature>
<evidence type="ECO:0000313" key="8">
    <source>
        <dbReference type="Proteomes" id="UP000326759"/>
    </source>
</evidence>
<sequence>MWGNFEEQQAMIGQLREILRNKEASKMQEKEIEDYATRLAKMKPRLTRRRGRERVKAKDMPCQQNLESLPERESVPLERSIENPQESLKDEVNITGRVSLKVEQKEEKSRKESENLMQSSASQQESNTRSRVLLLRKQLEENRIKFERQQRENLDKRAAMDDMKERIEKLRMEVEQRDTVIQSLQEVDSLQRVDPNVQHLYQQILHKDNTILELSDKVNHLEGVIHDQLEQINEKNQVITARTEAVTLITKDKDEKLIKTIQELEDIKLSLKSLQESQNHKEKQWKEMEASYEYRIALNVKKISVMEDNYQKIESVRFELSARNAELQEKLVFMQSDNKNLRKQLREQEIMSEERSQEIEEIKKKLIRAEAFGQKKLKALEKQIKSLSTSEANFGDEILELQNKIAELEEEKGNLQLKLVDFDDIKLQNERLKESVIEGGNKIETLNSEILSQISTITQHEKEKIVLIEELNVKDLKINSLEETISKQSLELDDIKQNKITLELRLCEIEEERDLAQKEKKELENECAKEREFQSSEVIVTNFEDEFKKCVAQLEEKEFSILKLQEFVKDKDLIIQSLEEEREEKQNENQCLISFLAEKESQISSQSIKLENHDSLVKNLHEEMVSKDNDIKNLHIQCESFQQEIDSLITKLNESDLVIKELHAKIDRYKEEVEANKNSIALLTDSEQSVRSTLKEKESMLLSVEGELLTMREELNRKEEYISSCLNKMDHMDSVLQSREKEILNLESEIADKLKEISQQESKCRKYEEELESLNRLYHETKAKLTSECEAISSLLAYKENEVKTLNEHVEIKMVELKNSEKMCSKFEQEICEKNKLYDSTLEEKNVLFKEISQLRQSLNELEHNSSHKNNDITILQKSFEEKCFALEDLKLKFNKNLEIINSKEEKLSSLEAQNKCLEIELGNLRSLNEGIEYQLQQINDNLLIKENECSSLSENLIKKDSEINKLRESLDTVSMKEMEIKEYRNQVQSLESLILGKDSKLKELEKDVEDCRTRISQMNENMIYFQTESIDYKSQVEELSVKLEQSVQELSYQLHVKEQEVQYLQQEIENKNSLKITSQSEDGSASKGLSNIEISELQQELTNKTAEINRLKEIHETEIQNIRIENMKLKEDLTSASNLLSLRESEFTDMIKRYDESIVKISQFEKSVVASSSSDELESLKSKIKELEETKSNLENYITSQKEKYLGNRDLDLHSENTAQLVSAEEKLFNLSIEREDPVKHDEYELCIKENKILKKQLEEAQQAIIRLETSLATETNKQSGSQEGLDEWGIVDLGEPSISDHSKLSMQTSLMEKDKALTVTQEQLKIALEEVNAATDEKKIIQHQMNTLEAELSHKDKKISDLENLILDLRKEITKMEKKTPELTSLDISSQSAFPWFKTHEETESTDVWNTIQNIEQQTNVDEQVPSLETQNLGSDETHSSATTFETKGAFSSTEVSKQSDLSFQELQYKLSWYEENWTAWTEHYAQLQINLQSAEEQIVSLNKEMDILKNTNFQSDEYKKLQLEKCSVLETKANDSEENAAKVREYEMLYGEIQTCMQEAETKREGSKSRVQELELMVQSAESEIARLRQDLERLTSAGNALEEERNSLQIESENLKEEVQRNAIKRDSFEKENDRLQREVSTLHLQSSELEDLCRRNRGEIDQLKSEVEILEGENERNRSNYDIMEADLHRLRHENEEGEAQRISEVATSAESEIARLKLELENLGSYPSKYKSLEEKFLELEEKFHELEIQNKNREVESTQEIQLEEVDWGTEGSIEDEHLQRSSNMEKNFQELKELKEKVIKLEKERNELNEEIQTQKLKNGKLIQKLKAANNKNENLIKEMQKLKAKAGGFSDLDMALEEEWKSRISKVENERDELKIKIDELEKEKNHMKTQLDVLDLAQDKYIQLKESQDDAIRSLSSRNESLASQIASLEWKISELEENLQLQNTSLSHPESQGESSLKVSLDNFSSLEETLKCRITSLEEEICILKSENAELLKDNEKLHSRLKETNEEIEEMKSLIDDLKDAKSKLETNCNTYKTSYLELHTDHETLQENYTKLNKELQSIKDDQATLKSAYDVLYEEYHQLQENRDSVRLELGIIIGERDKLQEEVYSLNNQLQALQEEEEEEIIKALQDECSDLREQNNNLKDEITRMNESVRQMEETVERTKHSLDQEADIQDYLRNEIVTKSQQNDSLSTTINQQEQQLKYLKAEIAALKSKSSQQQQALEMLEPENEKLKEALESVQEQNRQLIKQVEAADVSLVKLATRSTSNSEGEERFSSLEATELEAALSSLHIRDLRCQQLSLEINKLLEERDGLQLKLSAALRQNQDLTRELSLSQQLPTPQSSTHSLSEKLAELRDLNSSLEQKALDSFRGSNISGILPPSPPTFVSHTAPATPTAMRHLDYTVTRENQGASSTIMNWLLGKT</sequence>
<feature type="coiled-coil region" evidence="5">
    <location>
        <begin position="391"/>
        <end position="425"/>
    </location>
</feature>
<feature type="coiled-coil region" evidence="5">
    <location>
        <begin position="1245"/>
        <end position="1279"/>
    </location>
</feature>
<feature type="coiled-coil region" evidence="5">
    <location>
        <begin position="1560"/>
        <end position="1763"/>
    </location>
</feature>
<feature type="coiled-coil region" evidence="5">
    <location>
        <begin position="845"/>
        <end position="872"/>
    </location>
</feature>
<dbReference type="InterPro" id="IPR051877">
    <property type="entry name" value="Centriole_BasalBody_StrucProt"/>
</dbReference>
<feature type="coiled-coil region" evidence="5">
    <location>
        <begin position="478"/>
        <end position="533"/>
    </location>
</feature>
<dbReference type="PANTHER" id="PTHR20544">
    <property type="entry name" value="CENTROSOMAL PROTEIN CEP135"/>
    <property type="match status" value="1"/>
</dbReference>
<feature type="coiled-coil region" evidence="5">
    <location>
        <begin position="568"/>
        <end position="595"/>
    </location>
</feature>
<keyword evidence="8" id="KW-1185">Reference proteome</keyword>